<dbReference type="Pfam" id="PF04855">
    <property type="entry name" value="SNF5"/>
    <property type="match status" value="1"/>
</dbReference>
<comment type="similarity">
    <text evidence="2">Belongs to the SNF5 family.</text>
</comment>
<evidence type="ECO:0000256" key="5">
    <source>
        <dbReference type="ARBA" id="ARBA00023242"/>
    </source>
</evidence>
<reference evidence="6" key="1">
    <citation type="submission" date="2024-02" db="EMBL/GenBank/DDBJ databases">
        <authorList>
            <consortium name="ELIXIR-Norway"/>
            <consortium name="Elixir Norway"/>
        </authorList>
    </citation>
    <scope>NUCLEOTIDE SEQUENCE</scope>
</reference>
<evidence type="ECO:0000256" key="1">
    <source>
        <dbReference type="ARBA" id="ARBA00004123"/>
    </source>
</evidence>
<evidence type="ECO:0000256" key="4">
    <source>
        <dbReference type="ARBA" id="ARBA00023163"/>
    </source>
</evidence>
<protein>
    <recommendedName>
        <fullName evidence="8">Bushy growth protein</fullName>
    </recommendedName>
</protein>
<evidence type="ECO:0000256" key="3">
    <source>
        <dbReference type="ARBA" id="ARBA00023015"/>
    </source>
</evidence>
<gene>
    <name evidence="6" type="ORF">CSSPJE1EN1_LOCUS19153</name>
</gene>
<keyword evidence="3" id="KW-0805">Transcription regulation</keyword>
<comment type="subcellular location">
    <subcellularLocation>
        <location evidence="1">Nucleus</location>
    </subcellularLocation>
</comment>
<dbReference type="Proteomes" id="UP001497444">
    <property type="component" value="Chromosome 5"/>
</dbReference>
<keyword evidence="5" id="KW-0539">Nucleus</keyword>
<accession>A0ABP0X5N4</accession>
<sequence>MSYKGAVASAPRELVSFRMPTELNLIPIRLDLEFDGRKLKDAFTWNADDPDYEIVPFSKRMVKDLNLPAVFQPYIAQVIQTQLTEFRSFEGQEMSTEERVQTIRLDLRVNNTLIHDQFLWDVNNLKSDPEGFARGLCKDLDIKDPEVAPAIAVAIREQLYEIAKQNLATGRETRISKKARRDKGAMDFFQSRFATWNPLVFDVTTTTGTERRNEWDLFEPVVEILSEKEVEALYMREERNARLKKRQEEKDDAFMSRYVRV</sequence>
<proteinExistence type="inferred from homology"/>
<evidence type="ECO:0008006" key="8">
    <source>
        <dbReference type="Google" id="ProtNLM"/>
    </source>
</evidence>
<keyword evidence="7" id="KW-1185">Reference proteome</keyword>
<dbReference type="EMBL" id="OZ020100">
    <property type="protein sequence ID" value="CAK9273675.1"/>
    <property type="molecule type" value="Genomic_DNA"/>
</dbReference>
<keyword evidence="4" id="KW-0804">Transcription</keyword>
<evidence type="ECO:0000256" key="2">
    <source>
        <dbReference type="ARBA" id="ARBA00010239"/>
    </source>
</evidence>
<dbReference type="InterPro" id="IPR006939">
    <property type="entry name" value="SNF5"/>
</dbReference>
<name>A0ABP0X5N4_9BRYO</name>
<organism evidence="6 7">
    <name type="scientific">Sphagnum jensenii</name>
    <dbReference type="NCBI Taxonomy" id="128206"/>
    <lineage>
        <taxon>Eukaryota</taxon>
        <taxon>Viridiplantae</taxon>
        <taxon>Streptophyta</taxon>
        <taxon>Embryophyta</taxon>
        <taxon>Bryophyta</taxon>
        <taxon>Sphagnophytina</taxon>
        <taxon>Sphagnopsida</taxon>
        <taxon>Sphagnales</taxon>
        <taxon>Sphagnaceae</taxon>
        <taxon>Sphagnum</taxon>
    </lineage>
</organism>
<evidence type="ECO:0000313" key="6">
    <source>
        <dbReference type="EMBL" id="CAK9273675.1"/>
    </source>
</evidence>
<evidence type="ECO:0000313" key="7">
    <source>
        <dbReference type="Proteomes" id="UP001497444"/>
    </source>
</evidence>
<dbReference type="PANTHER" id="PTHR10019">
    <property type="entry name" value="SNF5"/>
    <property type="match status" value="1"/>
</dbReference>